<feature type="compositionally biased region" description="Polar residues" evidence="1">
    <location>
        <begin position="88"/>
        <end position="99"/>
    </location>
</feature>
<keyword evidence="3" id="KW-1185">Reference proteome</keyword>
<feature type="region of interest" description="Disordered" evidence="1">
    <location>
        <begin position="79"/>
        <end position="107"/>
    </location>
</feature>
<feature type="region of interest" description="Disordered" evidence="1">
    <location>
        <begin position="38"/>
        <end position="62"/>
    </location>
</feature>
<evidence type="ECO:0000256" key="1">
    <source>
        <dbReference type="SAM" id="MobiDB-lite"/>
    </source>
</evidence>
<dbReference type="Proteomes" id="UP000242474">
    <property type="component" value="Unassembled WGS sequence"/>
</dbReference>
<sequence>MPRRRYRRIEWSDAMASHETLVEINVVSDVVSARPTTVASPAAAANTRPSQIRNNSTLSNNDATHSVSAAAAAAVVTQRAPVARSDSEQTNSAVPMSSESKTHSEFARRLRESIARRLRSVSAHIMQTHLSGSSRGMNSYYAVAIP</sequence>
<evidence type="ECO:0000313" key="2">
    <source>
        <dbReference type="EMBL" id="PIA18693.1"/>
    </source>
</evidence>
<reference evidence="2 3" key="1">
    <citation type="journal article" date="2015" name="Genome Biol. Evol.">
        <title>Phylogenomic analyses indicate that early fungi evolved digesting cell walls of algal ancestors of land plants.</title>
        <authorList>
            <person name="Chang Y."/>
            <person name="Wang S."/>
            <person name="Sekimoto S."/>
            <person name="Aerts A.L."/>
            <person name="Choi C."/>
            <person name="Clum A."/>
            <person name="LaButti K.M."/>
            <person name="Lindquist E.A."/>
            <person name="Yee Ngan C."/>
            <person name="Ohm R.A."/>
            <person name="Salamov A.A."/>
            <person name="Grigoriev I.V."/>
            <person name="Spatafora J.W."/>
            <person name="Berbee M.L."/>
        </authorList>
    </citation>
    <scope>NUCLEOTIDE SEQUENCE [LARGE SCALE GENOMIC DNA]</scope>
    <source>
        <strain evidence="2 3">NRRL 1564</strain>
    </source>
</reference>
<feature type="compositionally biased region" description="Polar residues" evidence="1">
    <location>
        <begin position="47"/>
        <end position="62"/>
    </location>
</feature>
<dbReference type="EMBL" id="KZ303489">
    <property type="protein sequence ID" value="PIA18693.1"/>
    <property type="molecule type" value="Genomic_DNA"/>
</dbReference>
<protein>
    <submittedName>
        <fullName evidence="2">Uncharacterized protein</fullName>
    </submittedName>
</protein>
<dbReference type="AlphaFoldDB" id="A0A2G5BI74"/>
<accession>A0A2G5BI74</accession>
<gene>
    <name evidence="2" type="ORF">COEREDRAFT_91075</name>
</gene>
<evidence type="ECO:0000313" key="3">
    <source>
        <dbReference type="Proteomes" id="UP000242474"/>
    </source>
</evidence>
<dbReference type="OrthoDB" id="5551119at2759"/>
<organism evidence="2 3">
    <name type="scientific">Coemansia reversa (strain ATCC 12441 / NRRL 1564)</name>
    <dbReference type="NCBI Taxonomy" id="763665"/>
    <lineage>
        <taxon>Eukaryota</taxon>
        <taxon>Fungi</taxon>
        <taxon>Fungi incertae sedis</taxon>
        <taxon>Zoopagomycota</taxon>
        <taxon>Kickxellomycotina</taxon>
        <taxon>Kickxellomycetes</taxon>
        <taxon>Kickxellales</taxon>
        <taxon>Kickxellaceae</taxon>
        <taxon>Coemansia</taxon>
    </lineage>
</organism>
<name>A0A2G5BI74_COERN</name>
<proteinExistence type="predicted"/>